<organism evidence="1">
    <name type="scientific">marine metagenome</name>
    <dbReference type="NCBI Taxonomy" id="408172"/>
    <lineage>
        <taxon>unclassified sequences</taxon>
        <taxon>metagenomes</taxon>
        <taxon>ecological metagenomes</taxon>
    </lineage>
</organism>
<name>A0A382FLF1_9ZZZZ</name>
<reference evidence="1" key="1">
    <citation type="submission" date="2018-05" db="EMBL/GenBank/DDBJ databases">
        <authorList>
            <person name="Lanie J.A."/>
            <person name="Ng W.-L."/>
            <person name="Kazmierczak K.M."/>
            <person name="Andrzejewski T.M."/>
            <person name="Davidsen T.M."/>
            <person name="Wayne K.J."/>
            <person name="Tettelin H."/>
            <person name="Glass J.I."/>
            <person name="Rusch D."/>
            <person name="Podicherti R."/>
            <person name="Tsui H.-C.T."/>
            <person name="Winkler M.E."/>
        </authorList>
    </citation>
    <scope>NUCLEOTIDE SEQUENCE</scope>
</reference>
<dbReference type="AlphaFoldDB" id="A0A382FLF1"/>
<dbReference type="EMBL" id="UINC01050455">
    <property type="protein sequence ID" value="SVB63432.1"/>
    <property type="molecule type" value="Genomic_DNA"/>
</dbReference>
<dbReference type="Pfam" id="PF11649">
    <property type="entry name" value="T4_neck-protein"/>
    <property type="match status" value="1"/>
</dbReference>
<evidence type="ECO:0000313" key="1">
    <source>
        <dbReference type="EMBL" id="SVB63432.1"/>
    </source>
</evidence>
<feature type="non-terminal residue" evidence="1">
    <location>
        <position position="125"/>
    </location>
</feature>
<sequence>MAVNRYFESKGFKAEQNLLQNLTEESIQIHGSETHYIPRDTVDMDTFLGEDPLASFTKTYPVEMYLKSMESFAGQSEFITKFGLHIEDQATFLVSTRRFNAAVVDAVDSAQTVISRPREADLVFV</sequence>
<accession>A0A382FLF1</accession>
<protein>
    <submittedName>
        <fullName evidence="1">Uncharacterized protein</fullName>
    </submittedName>
</protein>
<proteinExistence type="predicted"/>
<gene>
    <name evidence="1" type="ORF">METZ01_LOCUS216286</name>
</gene>
<dbReference type="InterPro" id="IPR021674">
    <property type="entry name" value="Phage_T4_Gp14_neck-protein"/>
</dbReference>